<dbReference type="SUPFAM" id="SSF64288">
    <property type="entry name" value="Chorismate lyase-like"/>
    <property type="match status" value="1"/>
</dbReference>
<dbReference type="Pfam" id="PF01947">
    <property type="entry name" value="Rv2949c-like"/>
    <property type="match status" value="1"/>
</dbReference>
<dbReference type="EMBL" id="JAINUL010000001">
    <property type="protein sequence ID" value="MCC0100086.1"/>
    <property type="molecule type" value="Genomic_DNA"/>
</dbReference>
<comment type="caution">
    <text evidence="2">The sequence shown here is derived from an EMBL/GenBank/DDBJ whole genome shotgun (WGS) entry which is preliminary data.</text>
</comment>
<organism evidence="2 3">
    <name type="scientific">Streptomyces flavotricini</name>
    <dbReference type="NCBI Taxonomy" id="66888"/>
    <lineage>
        <taxon>Bacteria</taxon>
        <taxon>Bacillati</taxon>
        <taxon>Actinomycetota</taxon>
        <taxon>Actinomycetes</taxon>
        <taxon>Kitasatosporales</taxon>
        <taxon>Streptomycetaceae</taxon>
        <taxon>Streptomyces</taxon>
    </lineage>
</organism>
<accession>A0ABS8EG35</accession>
<proteinExistence type="predicted"/>
<dbReference type="Proteomes" id="UP001520654">
    <property type="component" value="Unassembled WGS sequence"/>
</dbReference>
<protein>
    <submittedName>
        <fullName evidence="2">Chorismate pyruvate-lyase family protein</fullName>
    </submittedName>
</protein>
<dbReference type="Gene3D" id="3.40.1410.10">
    <property type="entry name" value="Chorismate lyase-like"/>
    <property type="match status" value="1"/>
</dbReference>
<evidence type="ECO:0000313" key="2">
    <source>
        <dbReference type="EMBL" id="MCC0100086.1"/>
    </source>
</evidence>
<keyword evidence="2" id="KW-0670">Pyruvate</keyword>
<evidence type="ECO:0000313" key="3">
    <source>
        <dbReference type="Proteomes" id="UP001520654"/>
    </source>
</evidence>
<sequence length="201" mass="21107">MPTLTLPSPRSPEALPDGFAATGTGETGEELDRFAHTCTRLLLGTDGMTTPLLEAWVGSAVSVRRMSHRLVNASEAPAGVAQLLEAGSEEVLLERRSVLASANGTELSRNVVVARPGLSAAAERCLIDPSAPIGRMLQAAGTGRRRTIVEVGLHTWGGVPAAYKAYLLWHGEQPLATVTELFNPDVVPATLRAPLAPAGRS</sequence>
<dbReference type="InterPro" id="IPR028978">
    <property type="entry name" value="Chorismate_lyase_/UTRA_dom_sf"/>
</dbReference>
<keyword evidence="3" id="KW-1185">Reference proteome</keyword>
<gene>
    <name evidence="2" type="ORF">K7B10_35945</name>
</gene>
<feature type="region of interest" description="Disordered" evidence="1">
    <location>
        <begin position="1"/>
        <end position="27"/>
    </location>
</feature>
<dbReference type="RefSeq" id="WP_229343312.1">
    <property type="nucleotide sequence ID" value="NZ_JAINUL010000001.1"/>
</dbReference>
<evidence type="ECO:0000256" key="1">
    <source>
        <dbReference type="SAM" id="MobiDB-lite"/>
    </source>
</evidence>
<dbReference type="InterPro" id="IPR002800">
    <property type="entry name" value="Rv2949c-like"/>
</dbReference>
<name>A0ABS8EG35_9ACTN</name>
<reference evidence="2 3" key="1">
    <citation type="submission" date="2021-08" db="EMBL/GenBank/DDBJ databases">
        <title>Genomic Architecture of Streptomyces flavotricini NGL1 and Streptomyces erythrochromogenes HMS4 With Differential Plant Beneficial attributes and laccase production capabilities.</title>
        <authorList>
            <person name="Salwan R."/>
            <person name="Kaur R."/>
            <person name="Sharma V."/>
        </authorList>
    </citation>
    <scope>NUCLEOTIDE SEQUENCE [LARGE SCALE GENOMIC DNA]</scope>
    <source>
        <strain evidence="2 3">NGL1</strain>
    </source>
</reference>